<keyword evidence="6" id="KW-0645">Protease</keyword>
<organism evidence="19 20">
    <name type="scientific">Aliiglaciecola lipolytica E3</name>
    <dbReference type="NCBI Taxonomy" id="1127673"/>
    <lineage>
        <taxon>Bacteria</taxon>
        <taxon>Pseudomonadati</taxon>
        <taxon>Pseudomonadota</taxon>
        <taxon>Gammaproteobacteria</taxon>
        <taxon>Alteromonadales</taxon>
        <taxon>Alteromonadaceae</taxon>
        <taxon>Aliiglaciecola</taxon>
    </lineage>
</organism>
<dbReference type="FunFam" id="3.30.830.10:FF:000012">
    <property type="entry name" value="Protease 3"/>
    <property type="match status" value="1"/>
</dbReference>
<protein>
    <recommendedName>
        <fullName evidence="5">Protease 3</fullName>
        <ecNumber evidence="4">3.4.24.55</ecNumber>
    </recommendedName>
    <alternativeName>
        <fullName evidence="13">Pitrilysin</fullName>
    </alternativeName>
    <alternativeName>
        <fullName evidence="12">Protease III</fullName>
    </alternativeName>
    <alternativeName>
        <fullName evidence="11">Protease pi</fullName>
    </alternativeName>
</protein>
<dbReference type="OrthoDB" id="9811314at2"/>
<dbReference type="InterPro" id="IPR032632">
    <property type="entry name" value="Peptidase_M16_M"/>
</dbReference>
<dbReference type="PANTHER" id="PTHR43690:SF18">
    <property type="entry name" value="INSULIN-DEGRADING ENZYME-RELATED"/>
    <property type="match status" value="1"/>
</dbReference>
<dbReference type="Pfam" id="PF05193">
    <property type="entry name" value="Peptidase_M16_C"/>
    <property type="match status" value="1"/>
</dbReference>
<evidence type="ECO:0000256" key="8">
    <source>
        <dbReference type="ARBA" id="ARBA00022801"/>
    </source>
</evidence>
<accession>K6X3N8</accession>
<dbReference type="eggNOG" id="COG1025">
    <property type="taxonomic scope" value="Bacteria"/>
</dbReference>
<evidence type="ECO:0000259" key="17">
    <source>
        <dbReference type="Pfam" id="PF16187"/>
    </source>
</evidence>
<dbReference type="InterPro" id="IPR007863">
    <property type="entry name" value="Peptidase_M16_C"/>
</dbReference>
<evidence type="ECO:0000256" key="13">
    <source>
        <dbReference type="ARBA" id="ARBA00033450"/>
    </source>
</evidence>
<evidence type="ECO:0000256" key="3">
    <source>
        <dbReference type="ARBA" id="ARBA00007261"/>
    </source>
</evidence>
<evidence type="ECO:0000256" key="1">
    <source>
        <dbReference type="ARBA" id="ARBA00001947"/>
    </source>
</evidence>
<dbReference type="FunFam" id="3.30.830.10:FF:000005">
    <property type="entry name" value="nardilysin isoform X1"/>
    <property type="match status" value="1"/>
</dbReference>
<dbReference type="SUPFAM" id="SSF63411">
    <property type="entry name" value="LuxS/MPP-like metallohydrolase"/>
    <property type="match status" value="4"/>
</dbReference>
<dbReference type="GO" id="GO:0005737">
    <property type="term" value="C:cytoplasm"/>
    <property type="evidence" value="ECO:0007669"/>
    <property type="project" value="UniProtKB-ARBA"/>
</dbReference>
<dbReference type="PROSITE" id="PS00143">
    <property type="entry name" value="INSULINASE"/>
    <property type="match status" value="1"/>
</dbReference>
<dbReference type="InterPro" id="IPR050626">
    <property type="entry name" value="Peptidase_M16"/>
</dbReference>
<dbReference type="GO" id="GO:0004222">
    <property type="term" value="F:metalloendopeptidase activity"/>
    <property type="evidence" value="ECO:0007669"/>
    <property type="project" value="UniProtKB-EC"/>
</dbReference>
<dbReference type="AlphaFoldDB" id="K6X3N8"/>
<evidence type="ECO:0000256" key="9">
    <source>
        <dbReference type="ARBA" id="ARBA00022833"/>
    </source>
</evidence>
<evidence type="ECO:0000256" key="4">
    <source>
        <dbReference type="ARBA" id="ARBA00012449"/>
    </source>
</evidence>
<evidence type="ECO:0000259" key="18">
    <source>
        <dbReference type="Pfam" id="PF22456"/>
    </source>
</evidence>
<keyword evidence="20" id="KW-1185">Reference proteome</keyword>
<evidence type="ECO:0000256" key="10">
    <source>
        <dbReference type="ARBA" id="ARBA00023049"/>
    </source>
</evidence>
<name>K6X3N8_9ALTE</name>
<gene>
    <name evidence="19" type="ORF">GLIP_2634</name>
</gene>
<evidence type="ECO:0000259" key="15">
    <source>
        <dbReference type="Pfam" id="PF00675"/>
    </source>
</evidence>
<feature type="domain" description="Peptidase M16 C-terminal" evidence="16">
    <location>
        <begin position="183"/>
        <end position="355"/>
    </location>
</feature>
<proteinExistence type="inferred from homology"/>
<comment type="function">
    <text evidence="2">Endopeptidase that degrades small peptides of less than 7 kDa, such as glucagon and insulin.</text>
</comment>
<dbReference type="EMBL" id="BAEN01000049">
    <property type="protein sequence ID" value="GAC15259.1"/>
    <property type="molecule type" value="Genomic_DNA"/>
</dbReference>
<dbReference type="GO" id="GO:0006508">
    <property type="term" value="P:proteolysis"/>
    <property type="evidence" value="ECO:0007669"/>
    <property type="project" value="UniProtKB-KW"/>
</dbReference>
<feature type="domain" description="Coenzyme PQQ synthesis protein F-like C-terminal lobe" evidence="18">
    <location>
        <begin position="744"/>
        <end position="842"/>
    </location>
</feature>
<dbReference type="Proteomes" id="UP000006334">
    <property type="component" value="Unassembled WGS sequence"/>
</dbReference>
<comment type="similarity">
    <text evidence="3 14">Belongs to the peptidase M16 family.</text>
</comment>
<evidence type="ECO:0000313" key="19">
    <source>
        <dbReference type="EMBL" id="GAC15259.1"/>
    </source>
</evidence>
<dbReference type="Pfam" id="PF16187">
    <property type="entry name" value="Peptidase_M16_M"/>
    <property type="match status" value="1"/>
</dbReference>
<dbReference type="Pfam" id="PF22456">
    <property type="entry name" value="PqqF-like_C_4"/>
    <property type="match status" value="1"/>
</dbReference>
<keyword evidence="7" id="KW-0479">Metal-binding</keyword>
<feature type="domain" description="Peptidase M16 N-terminal" evidence="15">
    <location>
        <begin position="21"/>
        <end position="158"/>
    </location>
</feature>
<evidence type="ECO:0000313" key="20">
    <source>
        <dbReference type="Proteomes" id="UP000006334"/>
    </source>
</evidence>
<dbReference type="EC" id="3.4.24.55" evidence="4"/>
<evidence type="ECO:0000259" key="16">
    <source>
        <dbReference type="Pfam" id="PF05193"/>
    </source>
</evidence>
<evidence type="ECO:0000256" key="2">
    <source>
        <dbReference type="ARBA" id="ARBA00002184"/>
    </source>
</evidence>
<dbReference type="InterPro" id="IPR001431">
    <property type="entry name" value="Pept_M16_Zn_BS"/>
</dbReference>
<dbReference type="InterPro" id="IPR054734">
    <property type="entry name" value="PqqF-like_C_4"/>
</dbReference>
<dbReference type="Pfam" id="PF00675">
    <property type="entry name" value="Peptidase_M16"/>
    <property type="match status" value="1"/>
</dbReference>
<feature type="domain" description="Peptidase M16 middle/third" evidence="17">
    <location>
        <begin position="366"/>
        <end position="642"/>
    </location>
</feature>
<evidence type="ECO:0000256" key="5">
    <source>
        <dbReference type="ARBA" id="ARBA00017565"/>
    </source>
</evidence>
<evidence type="ECO:0000256" key="7">
    <source>
        <dbReference type="ARBA" id="ARBA00022723"/>
    </source>
</evidence>
<dbReference type="PANTHER" id="PTHR43690">
    <property type="entry name" value="NARDILYSIN"/>
    <property type="match status" value="1"/>
</dbReference>
<keyword evidence="8" id="KW-0378">Hydrolase</keyword>
<evidence type="ECO:0000256" key="12">
    <source>
        <dbReference type="ARBA" id="ARBA00031184"/>
    </source>
</evidence>
<comment type="cofactor">
    <cofactor evidence="1">
        <name>Zn(2+)</name>
        <dbReference type="ChEBI" id="CHEBI:29105"/>
    </cofactor>
</comment>
<evidence type="ECO:0000256" key="6">
    <source>
        <dbReference type="ARBA" id="ARBA00022670"/>
    </source>
</evidence>
<dbReference type="Gene3D" id="3.30.830.10">
    <property type="entry name" value="Metalloenzyme, LuxS/M16 peptidase-like"/>
    <property type="match status" value="4"/>
</dbReference>
<comment type="caution">
    <text evidence="19">The sequence shown here is derived from an EMBL/GenBank/DDBJ whole genome shotgun (WGS) entry which is preliminary data.</text>
</comment>
<reference evidence="19 20" key="1">
    <citation type="journal article" date="2017" name="Antonie Van Leeuwenhoek">
        <title>Rhizobium rhizosphaerae sp. nov., a novel species isolated from rice rhizosphere.</title>
        <authorList>
            <person name="Zhao J.J."/>
            <person name="Zhang J."/>
            <person name="Zhang R.J."/>
            <person name="Zhang C.W."/>
            <person name="Yin H.Q."/>
            <person name="Zhang X.X."/>
        </authorList>
    </citation>
    <scope>NUCLEOTIDE SEQUENCE [LARGE SCALE GENOMIC DNA]</scope>
    <source>
        <strain evidence="19 20">E3</strain>
    </source>
</reference>
<dbReference type="InterPro" id="IPR011765">
    <property type="entry name" value="Pept_M16_N"/>
</dbReference>
<sequence length="919" mass="103833">MQLSKNDKRAYLHVTLANGMRVLLINDADCRKSAVAACIQAGHFDDPYNINGLSHLLEHMLFNGSKSFPEADSLNQFLSPHGGSVNAWTGTEFSNYHFDVVHSKLAEGLTQFADMLFNPLFTEQAIQKEINAIDAEFKLKIHDDLRRLYQVHKETCNPQHPFSQFSVGNLQTFSEHAIEDIQQALKSLHKKHYVPNNIALCVISAQTIENLQSQVEASFSHFQAGNEFIRPFPAPLYLPEQLGVKISIKPIKDARRLIVSFALPDSQLNCASKPLEFISHLLGDEGNGSLLAHYKRENWATNLSAGGGINGKGFKDFNVNLQLTKAGEDNISDVLNSLFYFLQLISENALETWRIKEKAILGELAFEHIENAKPIDDATQYANQMFFYDEEKILSGEYLITDFSIAPIEQCLSYMTPANMRLKLISKDVNTNKVAKWYDTPYQIESLHKDLLNTLASPKPIQDIQLPSPNPYITEHCAIAEVDERFLLPAKIIDTQHLRVWYAQDKDFEQPKGDCFISFDCAAVTQGAKISAYKRLWVALMVEHLNDQFYHAGVAGLHYHIYAHQGGFTIHTNGFSQKQLALSENIVKQTLADIDLTPLFEQVKQKQLQSLQNSLLNKPINRLFARLSGLVQRHTYAPLELLPHIENARIEDMYWLRQQLFENYSIEAFVFGNWTIEQANGFAQRLKALPKPTQTSSPIKREVVDLKHSELYLNEVISQHPDSAVVLYLQTPSANIKDVALTILVEQLLASPFFHEIRNEKQLGYLVGSGYLPLNQHPGMVFYAQSPNFSSQQILAEIQSFLTQITADIEDYREVWTHVRASVAKQLEGNDTNLTAKAQRLWLAVGNKDLEFNLQTAIANALINLNFDDIISFCNQITDSLSFGTLVLYCAGNRPDDIPAKGTNIFDLAEFKAKANFII</sequence>
<keyword evidence="10" id="KW-0482">Metalloprotease</keyword>
<evidence type="ECO:0000256" key="11">
    <source>
        <dbReference type="ARBA" id="ARBA00029597"/>
    </source>
</evidence>
<evidence type="ECO:0000256" key="14">
    <source>
        <dbReference type="RuleBase" id="RU004447"/>
    </source>
</evidence>
<keyword evidence="9" id="KW-0862">Zinc</keyword>
<dbReference type="GO" id="GO:0046872">
    <property type="term" value="F:metal ion binding"/>
    <property type="evidence" value="ECO:0007669"/>
    <property type="project" value="UniProtKB-KW"/>
</dbReference>
<dbReference type="RefSeq" id="WP_008845064.1">
    <property type="nucleotide sequence ID" value="NZ_BAEN01000049.1"/>
</dbReference>
<dbReference type="InterPro" id="IPR011249">
    <property type="entry name" value="Metalloenz_LuxS/M16"/>
</dbReference>
<dbReference type="STRING" id="1127673.GLIP_2634"/>